<dbReference type="InterPro" id="IPR002048">
    <property type="entry name" value="EF_hand_dom"/>
</dbReference>
<dbReference type="InterPro" id="IPR018247">
    <property type="entry name" value="EF_Hand_1_Ca_BS"/>
</dbReference>
<dbReference type="InterPro" id="IPR011992">
    <property type="entry name" value="EF-hand-dom_pair"/>
</dbReference>
<dbReference type="PROSITE" id="PS00018">
    <property type="entry name" value="EF_HAND_1"/>
    <property type="match status" value="2"/>
</dbReference>
<dbReference type="Proteomes" id="UP001642464">
    <property type="component" value="Unassembled WGS sequence"/>
</dbReference>
<reference evidence="1 2" key="1">
    <citation type="submission" date="2024-02" db="EMBL/GenBank/DDBJ databases">
        <authorList>
            <person name="Chen Y."/>
            <person name="Shah S."/>
            <person name="Dougan E. K."/>
            <person name="Thang M."/>
            <person name="Chan C."/>
        </authorList>
    </citation>
    <scope>NUCLEOTIDE SEQUENCE [LARGE SCALE GENOMIC DNA]</scope>
</reference>
<accession>A0ABP0QTA4</accession>
<proteinExistence type="predicted"/>
<dbReference type="PANTHER" id="PTHR45942">
    <property type="entry name" value="PROTEIN PHOSPATASE 3 REGULATORY SUBUNIT B ALPHA ISOFORM TYPE 1"/>
    <property type="match status" value="1"/>
</dbReference>
<comment type="caution">
    <text evidence="1">The sequence shown here is derived from an EMBL/GenBank/DDBJ whole genome shotgun (WGS) entry which is preliminary data.</text>
</comment>
<dbReference type="PROSITE" id="PS50222">
    <property type="entry name" value="EF_HAND_2"/>
    <property type="match status" value="4"/>
</dbReference>
<keyword evidence="2" id="KW-1185">Reference proteome</keyword>
<evidence type="ECO:0000313" key="1">
    <source>
        <dbReference type="EMBL" id="CAK9091514.1"/>
    </source>
</evidence>
<dbReference type="SUPFAM" id="SSF47473">
    <property type="entry name" value="EF-hand"/>
    <property type="match status" value="1"/>
</dbReference>
<gene>
    <name evidence="1" type="ORF">SCF082_LOCUS43114</name>
</gene>
<organism evidence="1 2">
    <name type="scientific">Durusdinium trenchii</name>
    <dbReference type="NCBI Taxonomy" id="1381693"/>
    <lineage>
        <taxon>Eukaryota</taxon>
        <taxon>Sar</taxon>
        <taxon>Alveolata</taxon>
        <taxon>Dinophyceae</taxon>
        <taxon>Suessiales</taxon>
        <taxon>Symbiodiniaceae</taxon>
        <taxon>Durusdinium</taxon>
    </lineage>
</organism>
<dbReference type="Gene3D" id="1.10.238.10">
    <property type="entry name" value="EF-hand"/>
    <property type="match status" value="3"/>
</dbReference>
<dbReference type="Pfam" id="PF13499">
    <property type="entry name" value="EF-hand_7"/>
    <property type="match status" value="2"/>
</dbReference>
<dbReference type="EMBL" id="CAXAMM010040173">
    <property type="protein sequence ID" value="CAK9091514.1"/>
    <property type="molecule type" value="Genomic_DNA"/>
</dbReference>
<dbReference type="CDD" id="cd00051">
    <property type="entry name" value="EFh"/>
    <property type="match status" value="2"/>
</dbReference>
<dbReference type="SMART" id="SM00054">
    <property type="entry name" value="EFh"/>
    <property type="match status" value="4"/>
</dbReference>
<name>A0ABP0QTA4_9DINO</name>
<sequence>MGCGGSTGKRSLNEDAKAKLEELFGKMDHDGSGTITKEEAQKFFTSFSKVNTKAFFDEVDEDSNGCISKAEFMGFWSQVRAAGYSNEQILEELEELTSGSGWVNWKDSKDVAVDSKSGAQKEYKPITAKQPEAAGAAAEPAAATEPAEPAAAEPAAAEPAAAEPAAAEPAAAEPAEAAADTGAEPSDTKISDELLGKLEEMFTKIDSDGSNTITKEEAMKFFTSFGKVNANAMFAEVDDDGNGRISKEEFMGFWQQVRTSGYSNDEIAMELEELVKGGAWVNWDDGKQVPDD</sequence>
<evidence type="ECO:0000313" key="2">
    <source>
        <dbReference type="Proteomes" id="UP001642464"/>
    </source>
</evidence>
<protein>
    <submittedName>
        <fullName evidence="1">Exportin-1</fullName>
    </submittedName>
</protein>